<dbReference type="AlphaFoldDB" id="A0A0C9ZCB1"/>
<evidence type="ECO:0000313" key="1">
    <source>
        <dbReference type="EMBL" id="KIK20057.1"/>
    </source>
</evidence>
<accession>A0A0C9ZCB1</accession>
<dbReference type="OrthoDB" id="2678246at2759"/>
<organism evidence="1 2">
    <name type="scientific">Pisolithus microcarpus 441</name>
    <dbReference type="NCBI Taxonomy" id="765257"/>
    <lineage>
        <taxon>Eukaryota</taxon>
        <taxon>Fungi</taxon>
        <taxon>Dikarya</taxon>
        <taxon>Basidiomycota</taxon>
        <taxon>Agaricomycotina</taxon>
        <taxon>Agaricomycetes</taxon>
        <taxon>Agaricomycetidae</taxon>
        <taxon>Boletales</taxon>
        <taxon>Sclerodermatineae</taxon>
        <taxon>Pisolithaceae</taxon>
        <taxon>Pisolithus</taxon>
    </lineage>
</organism>
<dbReference type="HOGENOM" id="CLU_088009_0_0_1"/>
<reference evidence="1 2" key="1">
    <citation type="submission" date="2014-04" db="EMBL/GenBank/DDBJ databases">
        <authorList>
            <consortium name="DOE Joint Genome Institute"/>
            <person name="Kuo A."/>
            <person name="Kohler A."/>
            <person name="Costa M.D."/>
            <person name="Nagy L.G."/>
            <person name="Floudas D."/>
            <person name="Copeland A."/>
            <person name="Barry K.W."/>
            <person name="Cichocki N."/>
            <person name="Veneault-Fourrey C."/>
            <person name="LaButti K."/>
            <person name="Lindquist E.A."/>
            <person name="Lipzen A."/>
            <person name="Lundell T."/>
            <person name="Morin E."/>
            <person name="Murat C."/>
            <person name="Sun H."/>
            <person name="Tunlid A."/>
            <person name="Henrissat B."/>
            <person name="Grigoriev I.V."/>
            <person name="Hibbett D.S."/>
            <person name="Martin F."/>
            <person name="Nordberg H.P."/>
            <person name="Cantor M.N."/>
            <person name="Hua S.X."/>
        </authorList>
    </citation>
    <scope>NUCLEOTIDE SEQUENCE [LARGE SCALE GENOMIC DNA]</scope>
    <source>
        <strain evidence="1 2">441</strain>
    </source>
</reference>
<sequence length="203" mass="23231">MDQNIQGKPHSWRKKDINAVIADTIFRQDRQYGESYASHLVKFASAVASHLITLKNKYRQHASRFKSTGEGINPNNPNYRNLHEQVITEFPFWEECDQLWHGNPTYDVRIFNAAPGANRTGDFLTIIKSGRTTTPPACDRTQVQDQDNAVEYPGSSANADILMDPFEQEEEEEGEIDEGREGEWNVVLVPEYHDDFMSVDEPQ</sequence>
<protein>
    <submittedName>
        <fullName evidence="1">Uncharacterized protein</fullName>
    </submittedName>
</protein>
<dbReference type="Proteomes" id="UP000054018">
    <property type="component" value="Unassembled WGS sequence"/>
</dbReference>
<dbReference type="EMBL" id="KN833772">
    <property type="protein sequence ID" value="KIK20057.1"/>
    <property type="molecule type" value="Genomic_DNA"/>
</dbReference>
<keyword evidence="2" id="KW-1185">Reference proteome</keyword>
<proteinExistence type="predicted"/>
<gene>
    <name evidence="1" type="ORF">PISMIDRAFT_13232</name>
</gene>
<evidence type="ECO:0000313" key="2">
    <source>
        <dbReference type="Proteomes" id="UP000054018"/>
    </source>
</evidence>
<name>A0A0C9ZCB1_9AGAM</name>
<reference evidence="2" key="2">
    <citation type="submission" date="2015-01" db="EMBL/GenBank/DDBJ databases">
        <title>Evolutionary Origins and Diversification of the Mycorrhizal Mutualists.</title>
        <authorList>
            <consortium name="DOE Joint Genome Institute"/>
            <consortium name="Mycorrhizal Genomics Consortium"/>
            <person name="Kohler A."/>
            <person name="Kuo A."/>
            <person name="Nagy L.G."/>
            <person name="Floudas D."/>
            <person name="Copeland A."/>
            <person name="Barry K.W."/>
            <person name="Cichocki N."/>
            <person name="Veneault-Fourrey C."/>
            <person name="LaButti K."/>
            <person name="Lindquist E.A."/>
            <person name="Lipzen A."/>
            <person name="Lundell T."/>
            <person name="Morin E."/>
            <person name="Murat C."/>
            <person name="Riley R."/>
            <person name="Ohm R."/>
            <person name="Sun H."/>
            <person name="Tunlid A."/>
            <person name="Henrissat B."/>
            <person name="Grigoriev I.V."/>
            <person name="Hibbett D.S."/>
            <person name="Martin F."/>
        </authorList>
    </citation>
    <scope>NUCLEOTIDE SEQUENCE [LARGE SCALE GENOMIC DNA]</scope>
    <source>
        <strain evidence="2">441</strain>
    </source>
</reference>